<dbReference type="SMART" id="SM00530">
    <property type="entry name" value="HTH_XRE"/>
    <property type="match status" value="1"/>
</dbReference>
<dbReference type="Proteomes" id="UP000071561">
    <property type="component" value="Chromosome"/>
</dbReference>
<dbReference type="InterPro" id="IPR010982">
    <property type="entry name" value="Lambda_DNA-bd_dom_sf"/>
</dbReference>
<dbReference type="GO" id="GO:0003677">
    <property type="term" value="F:DNA binding"/>
    <property type="evidence" value="ECO:0007669"/>
    <property type="project" value="UniProtKB-KW"/>
</dbReference>
<dbReference type="Gene3D" id="1.10.260.40">
    <property type="entry name" value="lambda repressor-like DNA-binding domains"/>
    <property type="match status" value="1"/>
</dbReference>
<keyword evidence="1" id="KW-0238">DNA-binding</keyword>
<dbReference type="PANTHER" id="PTHR46558">
    <property type="entry name" value="TRACRIPTIONAL REGULATORY PROTEIN-RELATED-RELATED"/>
    <property type="match status" value="1"/>
</dbReference>
<dbReference type="KEGG" id="pcm:AY601_3920"/>
<dbReference type="OrthoDB" id="798409at2"/>
<dbReference type="InterPro" id="IPR001387">
    <property type="entry name" value="Cro/C1-type_HTH"/>
</dbReference>
<protein>
    <submittedName>
        <fullName evidence="3">Transcriptional regulator</fullName>
    </submittedName>
</protein>
<proteinExistence type="predicted"/>
<gene>
    <name evidence="3" type="ORF">AY601_3920</name>
</gene>
<dbReference type="CDD" id="cd00093">
    <property type="entry name" value="HTH_XRE"/>
    <property type="match status" value="1"/>
</dbReference>
<accession>A0A127VHH3</accession>
<reference evidence="3 4" key="1">
    <citation type="submission" date="2016-03" db="EMBL/GenBank/DDBJ databases">
        <title>Complete genome sequence of Pedobacter cryoconitis PAMC 27485.</title>
        <authorList>
            <person name="Lee J."/>
            <person name="Kim O.-S."/>
        </authorList>
    </citation>
    <scope>NUCLEOTIDE SEQUENCE [LARGE SCALE GENOMIC DNA]</scope>
    <source>
        <strain evidence="3 4">PAMC 27485</strain>
    </source>
</reference>
<dbReference type="Pfam" id="PF01381">
    <property type="entry name" value="HTH_3"/>
    <property type="match status" value="1"/>
</dbReference>
<dbReference type="AlphaFoldDB" id="A0A127VHH3"/>
<sequence length="83" mass="9565">MRDLLELKPEIVAANIRKVREFRNYTQDYLAAKLSISQNAYSKIELGYSKLTVERLFHIASVLDVKVTELIAVDHSRGVHLEH</sequence>
<evidence type="ECO:0000259" key="2">
    <source>
        <dbReference type="PROSITE" id="PS50943"/>
    </source>
</evidence>
<evidence type="ECO:0000256" key="1">
    <source>
        <dbReference type="ARBA" id="ARBA00023125"/>
    </source>
</evidence>
<dbReference type="EMBL" id="CP014504">
    <property type="protein sequence ID" value="AMQ00776.1"/>
    <property type="molecule type" value="Genomic_DNA"/>
</dbReference>
<dbReference type="PANTHER" id="PTHR46558:SF4">
    <property type="entry name" value="DNA-BIDING PHAGE PROTEIN"/>
    <property type="match status" value="1"/>
</dbReference>
<name>A0A127VHH3_9SPHI</name>
<feature type="domain" description="HTH cro/C1-type" evidence="2">
    <location>
        <begin position="16"/>
        <end position="70"/>
    </location>
</feature>
<dbReference type="SUPFAM" id="SSF47413">
    <property type="entry name" value="lambda repressor-like DNA-binding domains"/>
    <property type="match status" value="1"/>
</dbReference>
<evidence type="ECO:0000313" key="3">
    <source>
        <dbReference type="EMBL" id="AMQ00776.1"/>
    </source>
</evidence>
<dbReference type="PATRIC" id="fig|188932.3.peg.4070"/>
<evidence type="ECO:0000313" key="4">
    <source>
        <dbReference type="Proteomes" id="UP000071561"/>
    </source>
</evidence>
<organism evidence="3 4">
    <name type="scientific">Pedobacter cryoconitis</name>
    <dbReference type="NCBI Taxonomy" id="188932"/>
    <lineage>
        <taxon>Bacteria</taxon>
        <taxon>Pseudomonadati</taxon>
        <taxon>Bacteroidota</taxon>
        <taxon>Sphingobacteriia</taxon>
        <taxon>Sphingobacteriales</taxon>
        <taxon>Sphingobacteriaceae</taxon>
        <taxon>Pedobacter</taxon>
    </lineage>
</organism>
<dbReference type="RefSeq" id="WP_068404167.1">
    <property type="nucleotide sequence ID" value="NZ_CP014504.1"/>
</dbReference>
<keyword evidence="4" id="KW-1185">Reference proteome</keyword>
<dbReference type="PROSITE" id="PS50943">
    <property type="entry name" value="HTH_CROC1"/>
    <property type="match status" value="1"/>
</dbReference>